<feature type="transmembrane region" description="Helical" evidence="1">
    <location>
        <begin position="161"/>
        <end position="182"/>
    </location>
</feature>
<reference evidence="3" key="1">
    <citation type="journal article" date="2019" name="Int. J. Syst. Evol. Microbiol.">
        <title>The Global Catalogue of Microorganisms (GCM) 10K type strain sequencing project: providing services to taxonomists for standard genome sequencing and annotation.</title>
        <authorList>
            <consortium name="The Broad Institute Genomics Platform"/>
            <consortium name="The Broad Institute Genome Sequencing Center for Infectious Disease"/>
            <person name="Wu L."/>
            <person name="Ma J."/>
        </authorList>
    </citation>
    <scope>NUCLEOTIDE SEQUENCE [LARGE SCALE GENOMIC DNA]</scope>
    <source>
        <strain evidence="3">JCM 15395</strain>
    </source>
</reference>
<feature type="transmembrane region" description="Helical" evidence="1">
    <location>
        <begin position="202"/>
        <end position="228"/>
    </location>
</feature>
<dbReference type="Proteomes" id="UP001500866">
    <property type="component" value="Unassembled WGS sequence"/>
</dbReference>
<comment type="caution">
    <text evidence="2">The sequence shown here is derived from an EMBL/GenBank/DDBJ whole genome shotgun (WGS) entry which is preliminary data.</text>
</comment>
<keyword evidence="3" id="KW-1185">Reference proteome</keyword>
<proteinExistence type="predicted"/>
<feature type="transmembrane region" description="Helical" evidence="1">
    <location>
        <begin position="248"/>
        <end position="269"/>
    </location>
</feature>
<name>A0ABP3RG84_9BACI</name>
<gene>
    <name evidence="2" type="ORF">GCM10009001_27620</name>
</gene>
<organism evidence="2 3">
    <name type="scientific">Virgibacillus siamensis</name>
    <dbReference type="NCBI Taxonomy" id="480071"/>
    <lineage>
        <taxon>Bacteria</taxon>
        <taxon>Bacillati</taxon>
        <taxon>Bacillota</taxon>
        <taxon>Bacilli</taxon>
        <taxon>Bacillales</taxon>
        <taxon>Bacillaceae</taxon>
        <taxon>Virgibacillus</taxon>
    </lineage>
</organism>
<evidence type="ECO:0000313" key="2">
    <source>
        <dbReference type="EMBL" id="GAA0608742.1"/>
    </source>
</evidence>
<keyword evidence="1" id="KW-1133">Transmembrane helix</keyword>
<keyword evidence="1" id="KW-0812">Transmembrane</keyword>
<accession>A0ABP3RG84</accession>
<protein>
    <submittedName>
        <fullName evidence="2">Uncharacterized protein</fullName>
    </submittedName>
</protein>
<keyword evidence="1" id="KW-0472">Membrane</keyword>
<evidence type="ECO:0000313" key="3">
    <source>
        <dbReference type="Proteomes" id="UP001500866"/>
    </source>
</evidence>
<dbReference type="EMBL" id="BAAADS010000018">
    <property type="protein sequence ID" value="GAA0608742.1"/>
    <property type="molecule type" value="Genomic_DNA"/>
</dbReference>
<sequence>MFDDKDLVVADGDYNRQIGQISIPAFGSFPLNIRVRKVLLQVVRELYQHKVQNDRNETAATTEDGMTESERGTVSRQFLFSLIRREHSTPTGEKMDLHLIIRPRIQARLRVLSGMTYANRPWGIIPAFKPVVAAGFATGAYGLIFPTLWKLSGAFELLRFLGLMIAAIFSIIVWIIVSHNLWERPAKSNDKFVRKLYNRTTIATLTVAVLCYYITLFVLFLLTVLLFVPPSLFQSLGGLKSSVEFWNYTKLAWLATSIATFAGSIGVGLENQEMVRNIMYGYRQNQRSKYYRDQQEENSNQKSN</sequence>
<evidence type="ECO:0000256" key="1">
    <source>
        <dbReference type="SAM" id="Phobius"/>
    </source>
</evidence>
<feature type="transmembrane region" description="Helical" evidence="1">
    <location>
        <begin position="130"/>
        <end position="149"/>
    </location>
</feature>